<gene>
    <name evidence="3" type="ORF">P167DRAFT_535942</name>
</gene>
<keyword evidence="1" id="KW-0067">ATP-binding</keyword>
<reference evidence="3 4" key="1">
    <citation type="journal article" date="2018" name="Nat. Ecol. Evol.">
        <title>Pezizomycetes genomes reveal the molecular basis of ectomycorrhizal truffle lifestyle.</title>
        <authorList>
            <person name="Murat C."/>
            <person name="Payen T."/>
            <person name="Noel B."/>
            <person name="Kuo A."/>
            <person name="Morin E."/>
            <person name="Chen J."/>
            <person name="Kohler A."/>
            <person name="Krizsan K."/>
            <person name="Balestrini R."/>
            <person name="Da Silva C."/>
            <person name="Montanini B."/>
            <person name="Hainaut M."/>
            <person name="Levati E."/>
            <person name="Barry K.W."/>
            <person name="Belfiori B."/>
            <person name="Cichocki N."/>
            <person name="Clum A."/>
            <person name="Dockter R.B."/>
            <person name="Fauchery L."/>
            <person name="Guy J."/>
            <person name="Iotti M."/>
            <person name="Le Tacon F."/>
            <person name="Lindquist E.A."/>
            <person name="Lipzen A."/>
            <person name="Malagnac F."/>
            <person name="Mello A."/>
            <person name="Molinier V."/>
            <person name="Miyauchi S."/>
            <person name="Poulain J."/>
            <person name="Riccioni C."/>
            <person name="Rubini A."/>
            <person name="Sitrit Y."/>
            <person name="Splivallo R."/>
            <person name="Traeger S."/>
            <person name="Wang M."/>
            <person name="Zifcakova L."/>
            <person name="Wipf D."/>
            <person name="Zambonelli A."/>
            <person name="Paolocci F."/>
            <person name="Nowrousian M."/>
            <person name="Ottonello S."/>
            <person name="Baldrian P."/>
            <person name="Spatafora J.W."/>
            <person name="Henrissat B."/>
            <person name="Nagy L.G."/>
            <person name="Aury J.M."/>
            <person name="Wincker P."/>
            <person name="Grigoriev I.V."/>
            <person name="Bonfante P."/>
            <person name="Martin F.M."/>
        </authorList>
    </citation>
    <scope>NUCLEOTIDE SEQUENCE [LARGE SCALE GENOMIC DNA]</scope>
    <source>
        <strain evidence="3 4">CCBAS932</strain>
    </source>
</reference>
<dbReference type="InterPro" id="IPR006935">
    <property type="entry name" value="Helicase/UvrB_N"/>
</dbReference>
<dbReference type="InParanoid" id="A0A3N4KW82"/>
<dbReference type="EMBL" id="ML119128">
    <property type="protein sequence ID" value="RPB12611.1"/>
    <property type="molecule type" value="Genomic_DNA"/>
</dbReference>
<dbReference type="SUPFAM" id="SSF52540">
    <property type="entry name" value="P-loop containing nucleoside triphosphate hydrolases"/>
    <property type="match status" value="1"/>
</dbReference>
<dbReference type="STRING" id="1392247.A0A3N4KW82"/>
<evidence type="ECO:0000259" key="2">
    <source>
        <dbReference type="PROSITE" id="PS51192"/>
    </source>
</evidence>
<dbReference type="InterPro" id="IPR027417">
    <property type="entry name" value="P-loop_NTPase"/>
</dbReference>
<dbReference type="InterPro" id="IPR014001">
    <property type="entry name" value="Helicase_ATP-bd"/>
</dbReference>
<dbReference type="GO" id="GO:0005737">
    <property type="term" value="C:cytoplasm"/>
    <property type="evidence" value="ECO:0007669"/>
    <property type="project" value="TreeGrafter"/>
</dbReference>
<evidence type="ECO:0000256" key="1">
    <source>
        <dbReference type="ARBA" id="ARBA00022806"/>
    </source>
</evidence>
<keyword evidence="1" id="KW-0378">Hydrolase</keyword>
<accession>A0A3N4KW82</accession>
<organism evidence="3 4">
    <name type="scientific">Morchella conica CCBAS932</name>
    <dbReference type="NCBI Taxonomy" id="1392247"/>
    <lineage>
        <taxon>Eukaryota</taxon>
        <taxon>Fungi</taxon>
        <taxon>Dikarya</taxon>
        <taxon>Ascomycota</taxon>
        <taxon>Pezizomycotina</taxon>
        <taxon>Pezizomycetes</taxon>
        <taxon>Pezizales</taxon>
        <taxon>Morchellaceae</taxon>
        <taxon>Morchella</taxon>
    </lineage>
</organism>
<name>A0A3N4KW82_9PEZI</name>
<feature type="domain" description="Helicase ATP-binding" evidence="2">
    <location>
        <begin position="26"/>
        <end position="117"/>
    </location>
</feature>
<keyword evidence="1" id="KW-0347">Helicase</keyword>
<dbReference type="OrthoDB" id="416741at2759"/>
<dbReference type="AlphaFoldDB" id="A0A3N4KW82"/>
<keyword evidence="1" id="KW-0547">Nucleotide-binding</keyword>
<dbReference type="Pfam" id="PF04851">
    <property type="entry name" value="ResIII"/>
    <property type="match status" value="1"/>
</dbReference>
<dbReference type="GO" id="GO:0016787">
    <property type="term" value="F:hydrolase activity"/>
    <property type="evidence" value="ECO:0007669"/>
    <property type="project" value="InterPro"/>
</dbReference>
<dbReference type="GO" id="GO:0005524">
    <property type="term" value="F:ATP binding"/>
    <property type="evidence" value="ECO:0007669"/>
    <property type="project" value="InterPro"/>
</dbReference>
<dbReference type="PROSITE" id="PS51192">
    <property type="entry name" value="HELICASE_ATP_BIND_1"/>
    <property type="match status" value="1"/>
</dbReference>
<dbReference type="PANTHER" id="PTHR14074:SF16">
    <property type="entry name" value="ANTIVIRAL INNATE IMMUNE RESPONSE RECEPTOR RIG-I"/>
    <property type="match status" value="1"/>
</dbReference>
<dbReference type="GO" id="GO:0004386">
    <property type="term" value="F:helicase activity"/>
    <property type="evidence" value="ECO:0007669"/>
    <property type="project" value="UniProtKB-KW"/>
</dbReference>
<evidence type="ECO:0000313" key="3">
    <source>
        <dbReference type="EMBL" id="RPB12611.1"/>
    </source>
</evidence>
<dbReference type="PANTHER" id="PTHR14074">
    <property type="entry name" value="HELICASE WITH DEATH DOMAIN-RELATED"/>
    <property type="match status" value="1"/>
</dbReference>
<keyword evidence="4" id="KW-1185">Reference proteome</keyword>
<protein>
    <recommendedName>
        <fullName evidence="2">Helicase ATP-binding domain-containing protein</fullName>
    </recommendedName>
</protein>
<dbReference type="Proteomes" id="UP000277580">
    <property type="component" value="Unassembled WGS sequence"/>
</dbReference>
<evidence type="ECO:0000313" key="4">
    <source>
        <dbReference type="Proteomes" id="UP000277580"/>
    </source>
</evidence>
<dbReference type="GO" id="GO:0003677">
    <property type="term" value="F:DNA binding"/>
    <property type="evidence" value="ECO:0007669"/>
    <property type="project" value="InterPro"/>
</dbReference>
<dbReference type="InterPro" id="IPR051363">
    <property type="entry name" value="RLR_Helicase"/>
</dbReference>
<proteinExistence type="predicted"/>
<sequence length="121" mass="13745">MNIQFLSGSDNVDKWKTQDIWDRILKLQESASTVVVSTHQILLDALTHGFVGIDRIGLLIFDEAHHCAGNHPANRIMQDFYHPNLHRQVPSILGLTASPIVKSKPRQLQWVVLLSRSVPFR</sequence>
<dbReference type="Gene3D" id="3.40.50.300">
    <property type="entry name" value="P-loop containing nucleotide triphosphate hydrolases"/>
    <property type="match status" value="1"/>
</dbReference>